<keyword evidence="4" id="KW-1185">Reference proteome</keyword>
<keyword evidence="1" id="KW-0472">Membrane</keyword>
<protein>
    <submittedName>
        <fullName evidence="2">Uncharacterized protein</fullName>
    </submittedName>
</protein>
<reference evidence="3" key="2">
    <citation type="journal article" date="2016" name="Genome Announc.">
        <title>Draft Genome Sequences of Two Novel Amoeba-Resistant Intranuclear Bacteria, 'Candidatus Berkiella cookevillensis' and 'Candidatus Berkiella aquae'.</title>
        <authorList>
            <person name="Mehari Y.T."/>
            <person name="Arivett B.A."/>
            <person name="Farone A.L."/>
            <person name="Gunderson J.H."/>
            <person name="Farone M.B."/>
        </authorList>
    </citation>
    <scope>NUCLEOTIDE SEQUENCE</scope>
    <source>
        <strain evidence="3">HT99</strain>
    </source>
</reference>
<reference evidence="2" key="1">
    <citation type="submission" date="2015-09" db="EMBL/GenBank/DDBJ databases">
        <title>Draft Genome Sequences of Two Novel Amoeba-resistant Intranuclear Bacteria, Candidatus Berkiella cookevillensis and Candidatus Berkiella aquae.</title>
        <authorList>
            <person name="Mehari Y.T."/>
            <person name="Arivett B.A."/>
            <person name="Farone A.L."/>
            <person name="Gunderson J.H."/>
            <person name="Farone M.B."/>
        </authorList>
    </citation>
    <scope>NUCLEOTIDE SEQUENCE [LARGE SCALE GENOMIC DNA]</scope>
    <source>
        <strain evidence="2">HT99</strain>
    </source>
</reference>
<proteinExistence type="predicted"/>
<dbReference type="EMBL" id="LKAJ01000002">
    <property type="protein sequence ID" value="KRG22427.1"/>
    <property type="molecule type" value="Genomic_DNA"/>
</dbReference>
<evidence type="ECO:0000313" key="4">
    <source>
        <dbReference type="Proteomes" id="UP000051497"/>
    </source>
</evidence>
<dbReference type="EMBL" id="LKAJ02000001">
    <property type="protein sequence ID" value="MCS5712372.1"/>
    <property type="molecule type" value="Genomic_DNA"/>
</dbReference>
<sequence length="61" mass="6295">MLVINDENLYDVNGGKFHIGGMISSLVVGFVVGGPVGLGFAASGIIMAEGINNLHDLYSSN</sequence>
<dbReference type="Proteomes" id="UP000051497">
    <property type="component" value="Unassembled WGS sequence"/>
</dbReference>
<dbReference type="RefSeq" id="WP_075065476.1">
    <property type="nucleotide sequence ID" value="NZ_LKAJ02000001.1"/>
</dbReference>
<gene>
    <name evidence="2" type="ORF">HT99x_00849</name>
    <name evidence="3" type="ORF">HT99x_013100</name>
</gene>
<feature type="transmembrane region" description="Helical" evidence="1">
    <location>
        <begin position="26"/>
        <end position="48"/>
    </location>
</feature>
<keyword evidence="1" id="KW-1133">Transmembrane helix</keyword>
<comment type="caution">
    <text evidence="2">The sequence shown here is derived from an EMBL/GenBank/DDBJ whole genome shotgun (WGS) entry which is preliminary data.</text>
</comment>
<evidence type="ECO:0000256" key="1">
    <source>
        <dbReference type="SAM" id="Phobius"/>
    </source>
</evidence>
<dbReference type="AlphaFoldDB" id="A0A0Q9YNR1"/>
<name>A0A0Q9YNR1_9GAMM</name>
<keyword evidence="1" id="KW-0812">Transmembrane</keyword>
<reference evidence="3" key="3">
    <citation type="submission" date="2021-06" db="EMBL/GenBank/DDBJ databases">
        <title>Genomic Description and Analysis of Intracellular Bacteria, Candidatus Berkiella cookevillensis and Candidatus Berkiella aquae.</title>
        <authorList>
            <person name="Kidane D.T."/>
            <person name="Mehari Y.T."/>
            <person name="Rice F.C."/>
            <person name="Arivett B.A."/>
            <person name="Farone A.L."/>
            <person name="Berk S.G."/>
            <person name="Farone M.B."/>
        </authorList>
    </citation>
    <scope>NUCLEOTIDE SEQUENCE</scope>
    <source>
        <strain evidence="3">HT99</strain>
    </source>
</reference>
<evidence type="ECO:0000313" key="3">
    <source>
        <dbReference type="EMBL" id="MCS5712372.1"/>
    </source>
</evidence>
<accession>A0A0Q9YNR1</accession>
<organism evidence="2">
    <name type="scientific">Candidatus Berkiella aquae</name>
    <dbReference type="NCBI Taxonomy" id="295108"/>
    <lineage>
        <taxon>Bacteria</taxon>
        <taxon>Pseudomonadati</taxon>
        <taxon>Pseudomonadota</taxon>
        <taxon>Gammaproteobacteria</taxon>
        <taxon>Candidatus Berkiellales</taxon>
        <taxon>Candidatus Berkiellaceae</taxon>
        <taxon>Candidatus Berkiella</taxon>
    </lineage>
</organism>
<dbReference type="STRING" id="295108.HT99x_00849"/>
<evidence type="ECO:0000313" key="2">
    <source>
        <dbReference type="EMBL" id="KRG22427.1"/>
    </source>
</evidence>